<accession>A0A0F8VZJ6</accession>
<feature type="non-terminal residue" evidence="2">
    <location>
        <position position="1"/>
    </location>
</feature>
<evidence type="ECO:0000313" key="2">
    <source>
        <dbReference type="EMBL" id="KKK49812.1"/>
    </source>
</evidence>
<dbReference type="AlphaFoldDB" id="A0A0F8VZJ6"/>
<gene>
    <name evidence="2" type="ORF">LCGC14_3131270</name>
</gene>
<name>A0A0F8VZJ6_9ZZZZ</name>
<reference evidence="2" key="1">
    <citation type="journal article" date="2015" name="Nature">
        <title>Complex archaea that bridge the gap between prokaryotes and eukaryotes.</title>
        <authorList>
            <person name="Spang A."/>
            <person name="Saw J.H."/>
            <person name="Jorgensen S.L."/>
            <person name="Zaremba-Niedzwiedzka K."/>
            <person name="Martijn J."/>
            <person name="Lind A.E."/>
            <person name="van Eijk R."/>
            <person name="Schleper C."/>
            <person name="Guy L."/>
            <person name="Ettema T.J."/>
        </authorList>
    </citation>
    <scope>NUCLEOTIDE SEQUENCE</scope>
</reference>
<proteinExistence type="predicted"/>
<keyword evidence="1" id="KW-1133">Transmembrane helix</keyword>
<keyword evidence="1" id="KW-0812">Transmembrane</keyword>
<keyword evidence="1" id="KW-0472">Membrane</keyword>
<sequence>RAVSMYVTFGSAKEAEKKTGIPGMVIMSGIVLLSISMKDIMSKIVIKL</sequence>
<evidence type="ECO:0000256" key="1">
    <source>
        <dbReference type="SAM" id="Phobius"/>
    </source>
</evidence>
<dbReference type="EMBL" id="LAZR01068346">
    <property type="protein sequence ID" value="KKK49812.1"/>
    <property type="molecule type" value="Genomic_DNA"/>
</dbReference>
<organism evidence="2">
    <name type="scientific">marine sediment metagenome</name>
    <dbReference type="NCBI Taxonomy" id="412755"/>
    <lineage>
        <taxon>unclassified sequences</taxon>
        <taxon>metagenomes</taxon>
        <taxon>ecological metagenomes</taxon>
    </lineage>
</organism>
<feature type="transmembrane region" description="Helical" evidence="1">
    <location>
        <begin position="20"/>
        <end position="37"/>
    </location>
</feature>
<comment type="caution">
    <text evidence="2">The sequence shown here is derived from an EMBL/GenBank/DDBJ whole genome shotgun (WGS) entry which is preliminary data.</text>
</comment>
<protein>
    <submittedName>
        <fullName evidence="2">Uncharacterized protein</fullName>
    </submittedName>
</protein>